<evidence type="ECO:0000313" key="3">
    <source>
        <dbReference type="Proteomes" id="UP001601442"/>
    </source>
</evidence>
<keyword evidence="1" id="KW-0472">Membrane</keyword>
<keyword evidence="1" id="KW-0812">Transmembrane</keyword>
<gene>
    <name evidence="2" type="ORF">ACFYU5_19085</name>
</gene>
<feature type="transmembrane region" description="Helical" evidence="1">
    <location>
        <begin position="60"/>
        <end position="78"/>
    </location>
</feature>
<protein>
    <submittedName>
        <fullName evidence="2">Uncharacterized protein</fullName>
    </submittedName>
</protein>
<reference evidence="2 3" key="1">
    <citation type="submission" date="2024-10" db="EMBL/GenBank/DDBJ databases">
        <title>The Natural Products Discovery Center: Release of the First 8490 Sequenced Strains for Exploring Actinobacteria Biosynthetic Diversity.</title>
        <authorList>
            <person name="Kalkreuter E."/>
            <person name="Kautsar S.A."/>
            <person name="Yang D."/>
            <person name="Bader C.D."/>
            <person name="Teijaro C.N."/>
            <person name="Fluegel L."/>
            <person name="Davis C.M."/>
            <person name="Simpson J.R."/>
            <person name="Lauterbach L."/>
            <person name="Steele A.D."/>
            <person name="Gui C."/>
            <person name="Meng S."/>
            <person name="Li G."/>
            <person name="Viehrig K."/>
            <person name="Ye F."/>
            <person name="Su P."/>
            <person name="Kiefer A.F."/>
            <person name="Nichols A."/>
            <person name="Cepeda A.J."/>
            <person name="Yan W."/>
            <person name="Fan B."/>
            <person name="Jiang Y."/>
            <person name="Adhikari A."/>
            <person name="Zheng C.-J."/>
            <person name="Schuster L."/>
            <person name="Cowan T.M."/>
            <person name="Smanski M.J."/>
            <person name="Chevrette M.G."/>
            <person name="De Carvalho L.P.S."/>
            <person name="Shen B."/>
        </authorList>
    </citation>
    <scope>NUCLEOTIDE SEQUENCE [LARGE SCALE GENOMIC DNA]</scope>
    <source>
        <strain evidence="2 3">NPDC004119</strain>
    </source>
</reference>
<accession>A0ABW6P5T5</accession>
<keyword evidence="3" id="KW-1185">Reference proteome</keyword>
<keyword evidence="1" id="KW-1133">Transmembrane helix</keyword>
<organism evidence="2 3">
    <name type="scientific">Nocardia aobensis</name>
    <dbReference type="NCBI Taxonomy" id="257277"/>
    <lineage>
        <taxon>Bacteria</taxon>
        <taxon>Bacillati</taxon>
        <taxon>Actinomycetota</taxon>
        <taxon>Actinomycetes</taxon>
        <taxon>Mycobacteriales</taxon>
        <taxon>Nocardiaceae</taxon>
        <taxon>Nocardia</taxon>
    </lineage>
</organism>
<feature type="transmembrane region" description="Helical" evidence="1">
    <location>
        <begin position="6"/>
        <end position="28"/>
    </location>
</feature>
<proteinExistence type="predicted"/>
<dbReference type="Proteomes" id="UP001601442">
    <property type="component" value="Unassembled WGS sequence"/>
</dbReference>
<dbReference type="RefSeq" id="WP_387396037.1">
    <property type="nucleotide sequence ID" value="NZ_JBIAMT010000003.1"/>
</dbReference>
<dbReference type="EMBL" id="JBIAMT010000003">
    <property type="protein sequence ID" value="MFF0498518.1"/>
    <property type="molecule type" value="Genomic_DNA"/>
</dbReference>
<name>A0ABW6P5T5_9NOCA</name>
<feature type="transmembrane region" description="Helical" evidence="1">
    <location>
        <begin position="35"/>
        <end position="54"/>
    </location>
</feature>
<comment type="caution">
    <text evidence="2">The sequence shown here is derived from an EMBL/GenBank/DDBJ whole genome shotgun (WGS) entry which is preliminary data.</text>
</comment>
<sequence>MTTLWVVLTIVSAVVLVGLTIAAADGVWTFIKLALINTALWFVIFMLTVLLIGMFPTGGAIASCVIYALLLLAVYKLSKAIALYGRARKHPEDYIVLDKVCGECGRAIMADPFGLEDATHIYKPDTPHKVTVVDGRPDLLDKLDVSHRLVEQ</sequence>
<evidence type="ECO:0000313" key="2">
    <source>
        <dbReference type="EMBL" id="MFF0498518.1"/>
    </source>
</evidence>
<evidence type="ECO:0000256" key="1">
    <source>
        <dbReference type="SAM" id="Phobius"/>
    </source>
</evidence>